<evidence type="ECO:0000313" key="3">
    <source>
        <dbReference type="Proteomes" id="UP001162031"/>
    </source>
</evidence>
<proteinExistence type="predicted"/>
<dbReference type="EMBL" id="CANTFL010000199">
    <property type="protein sequence ID" value="CAI5718140.1"/>
    <property type="molecule type" value="Genomic_DNA"/>
</dbReference>
<protein>
    <submittedName>
        <fullName evidence="2">Uncharacterized protein</fullName>
    </submittedName>
</protein>
<keyword evidence="3" id="KW-1185">Reference proteome</keyword>
<dbReference type="Proteomes" id="UP001162031">
    <property type="component" value="Unassembled WGS sequence"/>
</dbReference>
<comment type="caution">
    <text evidence="2">The sequence shown here is derived from an EMBL/GenBank/DDBJ whole genome shotgun (WGS) entry which is preliminary data.</text>
</comment>
<feature type="compositionally biased region" description="Low complexity" evidence="1">
    <location>
        <begin position="1"/>
        <end position="10"/>
    </location>
</feature>
<sequence length="635" mass="70084">MWSPSSPSSSLDAEQRFPRRPRRAIHHPIAPSPRRSSATSLLEQLRRDLPPFTSSTERKCALNATTTEATTLSSSVATAAECCVMSQDRKQELCMDRLRNSPFDDYGVIGSMLKDRPSARMLFSRPEREEEEREEEALPSYLSYLQAPSMAGESATAAAATAVPSPMAFDHLLTRGQTHVDPMQSTSQELVKALQDFVLVQMRHQRGAEDAATLLTSSGPQCNCAWRVAELEKQVESLIAAKHDKTRPRATDETGNAMGDRVSTLEGRQSAFQSQLAQISKVLGVSMGKHGKSSQLKTLVQTLHEEIDAKVHTAIADMEATCVASMTVRDEEVVAETSAADVESPTPSGLDQEKEEKLLGDCSSVPQSGLAFSTVLNALAVEHGASLTRLNAHFDERLRLEGLQRVALEGRVQARLGEVEEWLQQVEGELGGSRFGSTSSSSIAALADEMTRLQAYIAKVEASCNQQHLEVIRLSAKLKKLDHFEHLGGQLDQQKDDVKVLREDLRTFASLAQKETQAVARTSQGLKFIVEKLLRDTGSAEELLRQYVSTITHQVASVTRQYVSVRIRDNNRLLDATLRARIPDYVSNESEGFLLVCPETKNERDGCELDCEVTQEPEESTDFSFGLREDANKRI</sequence>
<dbReference type="AlphaFoldDB" id="A0AAV0TDX6"/>
<organism evidence="2 3">
    <name type="scientific">Hyaloperonospora brassicae</name>
    <name type="common">Brassica downy mildew</name>
    <name type="synonym">Peronospora brassicae</name>
    <dbReference type="NCBI Taxonomy" id="162125"/>
    <lineage>
        <taxon>Eukaryota</taxon>
        <taxon>Sar</taxon>
        <taxon>Stramenopiles</taxon>
        <taxon>Oomycota</taxon>
        <taxon>Peronosporomycetes</taxon>
        <taxon>Peronosporales</taxon>
        <taxon>Peronosporaceae</taxon>
        <taxon>Hyaloperonospora</taxon>
    </lineage>
</organism>
<name>A0AAV0TDX6_HYABA</name>
<evidence type="ECO:0000256" key="1">
    <source>
        <dbReference type="SAM" id="MobiDB-lite"/>
    </source>
</evidence>
<accession>A0AAV0TDX6</accession>
<gene>
    <name evidence="2" type="ORF">HBR001_LOCUS1953</name>
</gene>
<reference evidence="2" key="1">
    <citation type="submission" date="2022-12" db="EMBL/GenBank/DDBJ databases">
        <authorList>
            <person name="Webb A."/>
        </authorList>
    </citation>
    <scope>NUCLEOTIDE SEQUENCE</scope>
    <source>
        <strain evidence="2">Hp1</strain>
    </source>
</reference>
<feature type="region of interest" description="Disordered" evidence="1">
    <location>
        <begin position="1"/>
        <end position="39"/>
    </location>
</feature>
<evidence type="ECO:0000313" key="2">
    <source>
        <dbReference type="EMBL" id="CAI5718140.1"/>
    </source>
</evidence>